<evidence type="ECO:0000313" key="13">
    <source>
        <dbReference type="EMBL" id="RUQ72145.1"/>
    </source>
</evidence>
<keyword evidence="4 9" id="KW-1003">Cell membrane</keyword>
<dbReference type="PRINTS" id="PR01490">
    <property type="entry name" value="RTXTOXIND"/>
</dbReference>
<dbReference type="GO" id="GO:0005886">
    <property type="term" value="C:plasma membrane"/>
    <property type="evidence" value="ECO:0007669"/>
    <property type="project" value="UniProtKB-SubCell"/>
</dbReference>
<evidence type="ECO:0000313" key="14">
    <source>
        <dbReference type="Proteomes" id="UP000280346"/>
    </source>
</evidence>
<evidence type="ECO:0000256" key="9">
    <source>
        <dbReference type="RuleBase" id="RU365093"/>
    </source>
</evidence>
<keyword evidence="14" id="KW-1185">Reference proteome</keyword>
<keyword evidence="5 9" id="KW-0997">Cell inner membrane</keyword>
<evidence type="ECO:0000256" key="7">
    <source>
        <dbReference type="ARBA" id="ARBA00022989"/>
    </source>
</evidence>
<feature type="coiled-coil region" evidence="10">
    <location>
        <begin position="223"/>
        <end position="257"/>
    </location>
</feature>
<comment type="caution">
    <text evidence="13">The sequence shown here is derived from an EMBL/GenBank/DDBJ whole genome shotgun (WGS) entry which is preliminary data.</text>
</comment>
<gene>
    <name evidence="13" type="ORF">EJ913_11335</name>
</gene>
<evidence type="ECO:0000256" key="6">
    <source>
        <dbReference type="ARBA" id="ARBA00022692"/>
    </source>
</evidence>
<dbReference type="InterPro" id="IPR050739">
    <property type="entry name" value="MFP"/>
</dbReference>
<keyword evidence="6" id="KW-0812">Transmembrane</keyword>
<evidence type="ECO:0000259" key="12">
    <source>
        <dbReference type="Pfam" id="PF26002"/>
    </source>
</evidence>
<evidence type="ECO:0000256" key="10">
    <source>
        <dbReference type="SAM" id="Coils"/>
    </source>
</evidence>
<dbReference type="Gene3D" id="2.40.30.170">
    <property type="match status" value="1"/>
</dbReference>
<dbReference type="Pfam" id="PF26002">
    <property type="entry name" value="Beta-barrel_AprE"/>
    <property type="match status" value="1"/>
</dbReference>
<dbReference type="EMBL" id="RZIJ01000007">
    <property type="protein sequence ID" value="RUQ72145.1"/>
    <property type="molecule type" value="Genomic_DNA"/>
</dbReference>
<evidence type="ECO:0000256" key="2">
    <source>
        <dbReference type="ARBA" id="ARBA00009477"/>
    </source>
</evidence>
<dbReference type="Gene3D" id="2.40.50.100">
    <property type="match status" value="1"/>
</dbReference>
<feature type="domain" description="AprE-like beta-barrel" evidence="12">
    <location>
        <begin position="335"/>
        <end position="422"/>
    </location>
</feature>
<proteinExistence type="inferred from homology"/>
<dbReference type="Pfam" id="PF25994">
    <property type="entry name" value="HH_AprE"/>
    <property type="match status" value="1"/>
</dbReference>
<keyword evidence="8" id="KW-0472">Membrane</keyword>
<evidence type="ECO:0000256" key="4">
    <source>
        <dbReference type="ARBA" id="ARBA00022475"/>
    </source>
</evidence>
<feature type="coiled-coil region" evidence="10">
    <location>
        <begin position="164"/>
        <end position="198"/>
    </location>
</feature>
<dbReference type="InterPro" id="IPR010129">
    <property type="entry name" value="T1SS_HlyD"/>
</dbReference>
<dbReference type="SUPFAM" id="SSF111369">
    <property type="entry name" value="HlyD-like secretion proteins"/>
    <property type="match status" value="1"/>
</dbReference>
<keyword evidence="10" id="KW-0175">Coiled coil</keyword>
<dbReference type="NCBIfam" id="TIGR01843">
    <property type="entry name" value="type_I_hlyD"/>
    <property type="match status" value="1"/>
</dbReference>
<name>A0A3S0WVN1_9PROT</name>
<dbReference type="AlphaFoldDB" id="A0A3S0WVN1"/>
<dbReference type="Proteomes" id="UP000280346">
    <property type="component" value="Unassembled WGS sequence"/>
</dbReference>
<protein>
    <recommendedName>
        <fullName evidence="9">Membrane fusion protein (MFP) family protein</fullName>
    </recommendedName>
</protein>
<dbReference type="PANTHER" id="PTHR30386">
    <property type="entry name" value="MEMBRANE FUSION SUBUNIT OF EMRAB-TOLC MULTIDRUG EFFLUX PUMP"/>
    <property type="match status" value="1"/>
</dbReference>
<evidence type="ECO:0000256" key="8">
    <source>
        <dbReference type="ARBA" id="ARBA00023136"/>
    </source>
</evidence>
<evidence type="ECO:0000256" key="1">
    <source>
        <dbReference type="ARBA" id="ARBA00004377"/>
    </source>
</evidence>
<feature type="domain" description="AprE-like long alpha-helical hairpin" evidence="11">
    <location>
        <begin position="103"/>
        <end position="293"/>
    </location>
</feature>
<dbReference type="OrthoDB" id="9810980at2"/>
<keyword evidence="3 9" id="KW-0813">Transport</keyword>
<sequence>MSNAAPPAVWAPVLDAVPVEPSLRGTALAGALAVVVGFGGFLTWGFTASLDSAALAAGTVMVESHRKTVSHLEGGILRDLLVKDGDTVEAGQVLLRLDSTQSQAVVSQVQGQYWTALARLARLRAEQADAAKPAFAAALVAAARDNPVAAEALSVEERLFASRRDSYEGQLAIQRKRISQLRDEIVALEAQRAATADRLRYTEDEQRIVEGLLAKGYERKPRLLDLQRNVADSRGRLGELQANKSKAEQGIAAAELEMINLGNTRRSEVSVELQSVQATVSDLSERLRGADDVLLRQAVTAPQAGRVTGLRYYTPGGVIPGGMGILDIVPQDDVMIVEARVSPNDVQNVETGGKAMVRLTGFRQRAVPPVAGTVIALSADQLQDERTGAPYFAARISLDAAMLKSLPHVELHPGMPAEVMIHGHPRKAIDYFLTPLTDGLHRAFRES</sequence>
<evidence type="ECO:0000256" key="5">
    <source>
        <dbReference type="ARBA" id="ARBA00022519"/>
    </source>
</evidence>
<evidence type="ECO:0000256" key="3">
    <source>
        <dbReference type="ARBA" id="ARBA00022448"/>
    </source>
</evidence>
<keyword evidence="7" id="KW-1133">Transmembrane helix</keyword>
<comment type="subcellular location">
    <subcellularLocation>
        <location evidence="1 9">Cell inner membrane</location>
        <topology evidence="1 9">Single-pass membrane protein</topology>
    </subcellularLocation>
</comment>
<reference evidence="13 14" key="1">
    <citation type="submission" date="2018-12" db="EMBL/GenBank/DDBJ databases">
        <authorList>
            <person name="Yang Y."/>
        </authorList>
    </citation>
    <scope>NUCLEOTIDE SEQUENCE [LARGE SCALE GENOMIC DNA]</scope>
    <source>
        <strain evidence="13 14">GSF71</strain>
    </source>
</reference>
<evidence type="ECO:0000259" key="11">
    <source>
        <dbReference type="Pfam" id="PF25994"/>
    </source>
</evidence>
<dbReference type="InterPro" id="IPR058781">
    <property type="entry name" value="HH_AprE-like"/>
</dbReference>
<organism evidence="13 14">
    <name type="scientific">Azospirillum doebereinerae</name>
    <dbReference type="NCBI Taxonomy" id="92933"/>
    <lineage>
        <taxon>Bacteria</taxon>
        <taxon>Pseudomonadati</taxon>
        <taxon>Pseudomonadota</taxon>
        <taxon>Alphaproteobacteria</taxon>
        <taxon>Rhodospirillales</taxon>
        <taxon>Azospirillaceae</taxon>
        <taxon>Azospirillum</taxon>
    </lineage>
</organism>
<dbReference type="InterPro" id="IPR058982">
    <property type="entry name" value="Beta-barrel_AprE"/>
</dbReference>
<accession>A0A3S0WVN1</accession>
<dbReference type="RefSeq" id="WP_126997815.1">
    <property type="nucleotide sequence ID" value="NZ_JBNPXW010000005.1"/>
</dbReference>
<comment type="similarity">
    <text evidence="2 9">Belongs to the membrane fusion protein (MFP) (TC 8.A.1) family.</text>
</comment>
<dbReference type="PANTHER" id="PTHR30386:SF17">
    <property type="entry name" value="ALKALINE PROTEASE SECRETION PROTEIN APRE"/>
    <property type="match status" value="1"/>
</dbReference>
<dbReference type="GO" id="GO:0015031">
    <property type="term" value="P:protein transport"/>
    <property type="evidence" value="ECO:0007669"/>
    <property type="project" value="InterPro"/>
</dbReference>